<dbReference type="Gene3D" id="1.10.10.10">
    <property type="entry name" value="Winged helix-like DNA-binding domain superfamily/Winged helix DNA-binding domain"/>
    <property type="match status" value="1"/>
</dbReference>
<evidence type="ECO:0000259" key="5">
    <source>
        <dbReference type="PROSITE" id="PS51464"/>
    </source>
</evidence>
<dbReference type="OrthoDB" id="3684496at2"/>
<accession>A0A1T5LBT5</accession>
<dbReference type="SUPFAM" id="SSF46689">
    <property type="entry name" value="Homeodomain-like"/>
    <property type="match status" value="1"/>
</dbReference>
<evidence type="ECO:0000256" key="3">
    <source>
        <dbReference type="ARBA" id="ARBA00023163"/>
    </source>
</evidence>
<feature type="domain" description="HTH rpiR-type" evidence="4">
    <location>
        <begin position="3"/>
        <end position="79"/>
    </location>
</feature>
<name>A0A1T5LBT5_9FIRM</name>
<dbReference type="PROSITE" id="PS51071">
    <property type="entry name" value="HTH_RPIR"/>
    <property type="match status" value="1"/>
</dbReference>
<keyword evidence="3" id="KW-0804">Transcription</keyword>
<evidence type="ECO:0000256" key="2">
    <source>
        <dbReference type="ARBA" id="ARBA00023125"/>
    </source>
</evidence>
<dbReference type="GO" id="GO:0003700">
    <property type="term" value="F:DNA-binding transcription factor activity"/>
    <property type="evidence" value="ECO:0007669"/>
    <property type="project" value="InterPro"/>
</dbReference>
<dbReference type="InterPro" id="IPR000281">
    <property type="entry name" value="HTH_RpiR"/>
</dbReference>
<dbReference type="InterPro" id="IPR047640">
    <property type="entry name" value="RpiR-like"/>
</dbReference>
<evidence type="ECO:0000256" key="1">
    <source>
        <dbReference type="ARBA" id="ARBA00023015"/>
    </source>
</evidence>
<dbReference type="Gene3D" id="3.40.50.10490">
    <property type="entry name" value="Glucose-6-phosphate isomerase like protein, domain 1"/>
    <property type="match status" value="1"/>
</dbReference>
<keyword evidence="1" id="KW-0805">Transcription regulation</keyword>
<dbReference type="InterPro" id="IPR036388">
    <property type="entry name" value="WH-like_DNA-bd_sf"/>
</dbReference>
<evidence type="ECO:0000259" key="4">
    <source>
        <dbReference type="PROSITE" id="PS51071"/>
    </source>
</evidence>
<dbReference type="CDD" id="cd05013">
    <property type="entry name" value="SIS_RpiR"/>
    <property type="match status" value="1"/>
</dbReference>
<evidence type="ECO:0000313" key="6">
    <source>
        <dbReference type="EMBL" id="SKC73109.1"/>
    </source>
</evidence>
<dbReference type="InterPro" id="IPR035472">
    <property type="entry name" value="RpiR-like_SIS"/>
</dbReference>
<organism evidence="6 7">
    <name type="scientific">Maledivibacter halophilus</name>
    <dbReference type="NCBI Taxonomy" id="36842"/>
    <lineage>
        <taxon>Bacteria</taxon>
        <taxon>Bacillati</taxon>
        <taxon>Bacillota</taxon>
        <taxon>Clostridia</taxon>
        <taxon>Peptostreptococcales</taxon>
        <taxon>Caminicellaceae</taxon>
        <taxon>Maledivibacter</taxon>
    </lineage>
</organism>
<dbReference type="InterPro" id="IPR009057">
    <property type="entry name" value="Homeodomain-like_sf"/>
</dbReference>
<dbReference type="Pfam" id="PF01418">
    <property type="entry name" value="HTH_6"/>
    <property type="match status" value="1"/>
</dbReference>
<feature type="domain" description="SIS" evidence="5">
    <location>
        <begin position="128"/>
        <end position="267"/>
    </location>
</feature>
<dbReference type="GO" id="GO:0097367">
    <property type="term" value="F:carbohydrate derivative binding"/>
    <property type="evidence" value="ECO:0007669"/>
    <property type="project" value="InterPro"/>
</dbReference>
<proteinExistence type="predicted"/>
<dbReference type="PANTHER" id="PTHR30514">
    <property type="entry name" value="GLUCOKINASE"/>
    <property type="match status" value="1"/>
</dbReference>
<dbReference type="STRING" id="36842.SAMN02194393_02685"/>
<dbReference type="InterPro" id="IPR046348">
    <property type="entry name" value="SIS_dom_sf"/>
</dbReference>
<dbReference type="EMBL" id="FUZT01000006">
    <property type="protein sequence ID" value="SKC73109.1"/>
    <property type="molecule type" value="Genomic_DNA"/>
</dbReference>
<dbReference type="Pfam" id="PF01380">
    <property type="entry name" value="SIS"/>
    <property type="match status" value="1"/>
</dbReference>
<dbReference type="AlphaFoldDB" id="A0A1T5LBT5"/>
<reference evidence="7" key="1">
    <citation type="submission" date="2017-02" db="EMBL/GenBank/DDBJ databases">
        <authorList>
            <person name="Varghese N."/>
            <person name="Submissions S."/>
        </authorList>
    </citation>
    <scope>NUCLEOTIDE SEQUENCE [LARGE SCALE GENOMIC DNA]</scope>
    <source>
        <strain evidence="7">M1</strain>
    </source>
</reference>
<sequence length="287" mass="32230">MASNILIKLISNFDSFTPAEQNLAQYIIDNKESIVDMSLNTLSVNSNVSEATVIRLTKKLGLSGYSEFKLKLSASLVSPHDFKSIKDIYSNDSPYEILNKITSSTCKALEFTNQIIDRPELEKAVSLISKTHKANKNIFIVALGASGIIARDLQTKFMRLGINTIYYEDMHLSLESIIGIRENDLLIVLSTLGKSMHAHHCMEIARNNDASIILITQYGNENIAAADIVLNTANIENNLRLTSQISRISQLVIVDTIFTSLALENDKIQDEVENTKRLFRKYQYYCD</sequence>
<dbReference type="PROSITE" id="PS51464">
    <property type="entry name" value="SIS"/>
    <property type="match status" value="1"/>
</dbReference>
<dbReference type="RefSeq" id="WP_079492235.1">
    <property type="nucleotide sequence ID" value="NZ_FUZT01000006.1"/>
</dbReference>
<dbReference type="Proteomes" id="UP000190285">
    <property type="component" value="Unassembled WGS sequence"/>
</dbReference>
<dbReference type="GO" id="GO:1901135">
    <property type="term" value="P:carbohydrate derivative metabolic process"/>
    <property type="evidence" value="ECO:0007669"/>
    <property type="project" value="InterPro"/>
</dbReference>
<keyword evidence="2" id="KW-0238">DNA-binding</keyword>
<gene>
    <name evidence="6" type="ORF">SAMN02194393_02685</name>
</gene>
<evidence type="ECO:0000313" key="7">
    <source>
        <dbReference type="Proteomes" id="UP000190285"/>
    </source>
</evidence>
<dbReference type="GO" id="GO:0003677">
    <property type="term" value="F:DNA binding"/>
    <property type="evidence" value="ECO:0007669"/>
    <property type="project" value="UniProtKB-KW"/>
</dbReference>
<protein>
    <submittedName>
        <fullName evidence="6">Transcriptional regulator, RpiR family</fullName>
    </submittedName>
</protein>
<dbReference type="InterPro" id="IPR001347">
    <property type="entry name" value="SIS_dom"/>
</dbReference>
<keyword evidence="7" id="KW-1185">Reference proteome</keyword>
<dbReference type="SUPFAM" id="SSF53697">
    <property type="entry name" value="SIS domain"/>
    <property type="match status" value="1"/>
</dbReference>
<dbReference type="PANTHER" id="PTHR30514:SF1">
    <property type="entry name" value="HTH-TYPE TRANSCRIPTIONAL REGULATOR HEXR-RELATED"/>
    <property type="match status" value="1"/>
</dbReference>